<comment type="caution">
    <text evidence="1">The sequence shown here is derived from an EMBL/GenBank/DDBJ whole genome shotgun (WGS) entry which is preliminary data.</text>
</comment>
<dbReference type="AlphaFoldDB" id="A0A0F9UH84"/>
<sequence>MNPVIRCENQLCPFNAEAGDSGLYPRKCGAPHDILISETGECSTYWWQVTIGKAKDYRGGGEKSNLSYLAPVFPKGRGGSMM</sequence>
<accession>A0A0F9UH84</accession>
<proteinExistence type="predicted"/>
<protein>
    <submittedName>
        <fullName evidence="1">Uncharacterized protein</fullName>
    </submittedName>
</protein>
<name>A0A0F9UH84_9ZZZZ</name>
<organism evidence="1">
    <name type="scientific">marine sediment metagenome</name>
    <dbReference type="NCBI Taxonomy" id="412755"/>
    <lineage>
        <taxon>unclassified sequences</taxon>
        <taxon>metagenomes</taxon>
        <taxon>ecological metagenomes</taxon>
    </lineage>
</organism>
<evidence type="ECO:0000313" key="1">
    <source>
        <dbReference type="EMBL" id="KKN52953.1"/>
    </source>
</evidence>
<dbReference type="EMBL" id="LAZR01000997">
    <property type="protein sequence ID" value="KKN52953.1"/>
    <property type="molecule type" value="Genomic_DNA"/>
</dbReference>
<reference evidence="1" key="1">
    <citation type="journal article" date="2015" name="Nature">
        <title>Complex archaea that bridge the gap between prokaryotes and eukaryotes.</title>
        <authorList>
            <person name="Spang A."/>
            <person name="Saw J.H."/>
            <person name="Jorgensen S.L."/>
            <person name="Zaremba-Niedzwiedzka K."/>
            <person name="Martijn J."/>
            <person name="Lind A.E."/>
            <person name="van Eijk R."/>
            <person name="Schleper C."/>
            <person name="Guy L."/>
            <person name="Ettema T.J."/>
        </authorList>
    </citation>
    <scope>NUCLEOTIDE SEQUENCE</scope>
</reference>
<gene>
    <name evidence="1" type="ORF">LCGC14_0607540</name>
</gene>